<dbReference type="GO" id="GO:0000160">
    <property type="term" value="P:phosphorelay signal transduction system"/>
    <property type="evidence" value="ECO:0007669"/>
    <property type="project" value="InterPro"/>
</dbReference>
<evidence type="ECO:0000313" key="5">
    <source>
        <dbReference type="Proteomes" id="UP000236173"/>
    </source>
</evidence>
<dbReference type="PANTHER" id="PTHR43214:SF43">
    <property type="entry name" value="TWO-COMPONENT RESPONSE REGULATOR"/>
    <property type="match status" value="1"/>
</dbReference>
<dbReference type="SUPFAM" id="SSF52172">
    <property type="entry name" value="CheY-like"/>
    <property type="match status" value="1"/>
</dbReference>
<dbReference type="Gene3D" id="3.40.50.2300">
    <property type="match status" value="1"/>
</dbReference>
<accession>A0A2H5XGG4</accession>
<proteinExistence type="predicted"/>
<keyword evidence="1" id="KW-0238">DNA-binding</keyword>
<reference evidence="5" key="1">
    <citation type="submission" date="2017-09" db="EMBL/GenBank/DDBJ databases">
        <title>Metaegenomics of thermophilic ammonia-oxidizing enrichment culture.</title>
        <authorList>
            <person name="Kato S."/>
            <person name="Suzuki K."/>
        </authorList>
    </citation>
    <scope>NUCLEOTIDE SEQUENCE [LARGE SCALE GENOMIC DNA]</scope>
</reference>
<evidence type="ECO:0000313" key="4">
    <source>
        <dbReference type="EMBL" id="GBD00262.1"/>
    </source>
</evidence>
<dbReference type="GO" id="GO:0003677">
    <property type="term" value="F:DNA binding"/>
    <property type="evidence" value="ECO:0007669"/>
    <property type="project" value="UniProtKB-KW"/>
</dbReference>
<dbReference type="Pfam" id="PF00072">
    <property type="entry name" value="Response_reg"/>
    <property type="match status" value="1"/>
</dbReference>
<protein>
    <submittedName>
        <fullName evidence="4">Transcriptional regulatory protein LiaR</fullName>
    </submittedName>
</protein>
<dbReference type="CDD" id="cd17535">
    <property type="entry name" value="REC_NarL-like"/>
    <property type="match status" value="1"/>
</dbReference>
<dbReference type="AlphaFoldDB" id="A0A2H5XGG4"/>
<gene>
    <name evidence="4" type="primary">liaR_2</name>
    <name evidence="4" type="ORF">HRbin17_02801</name>
</gene>
<dbReference type="PANTHER" id="PTHR43214">
    <property type="entry name" value="TWO-COMPONENT RESPONSE REGULATOR"/>
    <property type="match status" value="1"/>
</dbReference>
<dbReference type="InterPro" id="IPR011006">
    <property type="entry name" value="CheY-like_superfamily"/>
</dbReference>
<dbReference type="Proteomes" id="UP000236173">
    <property type="component" value="Unassembled WGS sequence"/>
</dbReference>
<dbReference type="InterPro" id="IPR058245">
    <property type="entry name" value="NreC/VraR/RcsB-like_REC"/>
</dbReference>
<comment type="caution">
    <text evidence="4">The sequence shown here is derived from an EMBL/GenBank/DDBJ whole genome shotgun (WGS) entry which is preliminary data.</text>
</comment>
<keyword evidence="2" id="KW-0597">Phosphoprotein</keyword>
<dbReference type="InterPro" id="IPR001789">
    <property type="entry name" value="Sig_transdc_resp-reg_receiver"/>
</dbReference>
<evidence type="ECO:0000256" key="2">
    <source>
        <dbReference type="PROSITE-ProRule" id="PRU00169"/>
    </source>
</evidence>
<dbReference type="EMBL" id="BEHT01000068">
    <property type="protein sequence ID" value="GBD00262.1"/>
    <property type="molecule type" value="Genomic_DNA"/>
</dbReference>
<sequence>MESIQALIADDEILVRQSLAQLLNAEPDIEVVGIASDGEQVLHLRRKHLPNAVPMDLKMPQMYGIEATKQIKQEMPSIEVCILAIYDDD</sequence>
<evidence type="ECO:0000259" key="3">
    <source>
        <dbReference type="PROSITE" id="PS50110"/>
    </source>
</evidence>
<dbReference type="InterPro" id="IPR039420">
    <property type="entry name" value="WalR-like"/>
</dbReference>
<evidence type="ECO:0000256" key="1">
    <source>
        <dbReference type="ARBA" id="ARBA00023125"/>
    </source>
</evidence>
<organism evidence="4 5">
    <name type="scientific">Candidatus Fervidibacter japonicus</name>
    <dbReference type="NCBI Taxonomy" id="2035412"/>
    <lineage>
        <taxon>Bacteria</taxon>
        <taxon>Candidatus Fervidibacterota</taxon>
        <taxon>Candidatus Fervidibacter</taxon>
    </lineage>
</organism>
<feature type="modified residue" description="4-aspartylphosphate" evidence="2">
    <location>
        <position position="56"/>
    </location>
</feature>
<feature type="domain" description="Response regulatory" evidence="3">
    <location>
        <begin position="5"/>
        <end position="89"/>
    </location>
</feature>
<dbReference type="PROSITE" id="PS50110">
    <property type="entry name" value="RESPONSE_REGULATORY"/>
    <property type="match status" value="1"/>
</dbReference>
<name>A0A2H5XGG4_9BACT</name>